<dbReference type="GeneID" id="18911949"/>
<evidence type="ECO:0000313" key="5">
    <source>
        <dbReference type="Proteomes" id="UP000008370"/>
    </source>
</evidence>
<name>K5UGF3_PHACS</name>
<dbReference type="PANTHER" id="PTHR33365:SF11">
    <property type="entry name" value="TAT PATHWAY SIGNAL SEQUENCE"/>
    <property type="match status" value="1"/>
</dbReference>
<evidence type="ECO:0000256" key="2">
    <source>
        <dbReference type="ARBA" id="ARBA00023002"/>
    </source>
</evidence>
<evidence type="ECO:0000256" key="3">
    <source>
        <dbReference type="ARBA" id="ARBA00035112"/>
    </source>
</evidence>
<dbReference type="GO" id="GO:0043386">
    <property type="term" value="P:mycotoxin biosynthetic process"/>
    <property type="evidence" value="ECO:0007669"/>
    <property type="project" value="InterPro"/>
</dbReference>
<dbReference type="OrthoDB" id="3687641at2759"/>
<proteinExistence type="inferred from homology"/>
<comment type="similarity">
    <text evidence="3">Belongs to the ustYa family.</text>
</comment>
<dbReference type="InParanoid" id="K5UGF3"/>
<dbReference type="KEGG" id="pco:PHACADRAFT_202662"/>
<dbReference type="RefSeq" id="XP_007402887.1">
    <property type="nucleotide sequence ID" value="XM_007402825.1"/>
</dbReference>
<dbReference type="AlphaFoldDB" id="K5UGF3"/>
<accession>K5UGF3</accession>
<dbReference type="GO" id="GO:0016491">
    <property type="term" value="F:oxidoreductase activity"/>
    <property type="evidence" value="ECO:0007669"/>
    <property type="project" value="UniProtKB-KW"/>
</dbReference>
<keyword evidence="2" id="KW-0560">Oxidoreductase</keyword>
<dbReference type="InterPro" id="IPR021765">
    <property type="entry name" value="UstYa-like"/>
</dbReference>
<comment type="pathway">
    <text evidence="1">Mycotoxin biosynthesis.</text>
</comment>
<dbReference type="Proteomes" id="UP000008370">
    <property type="component" value="Unassembled WGS sequence"/>
</dbReference>
<organism evidence="4 5">
    <name type="scientific">Phanerochaete carnosa (strain HHB-10118-sp)</name>
    <name type="common">White-rot fungus</name>
    <name type="synonym">Peniophora carnosa</name>
    <dbReference type="NCBI Taxonomy" id="650164"/>
    <lineage>
        <taxon>Eukaryota</taxon>
        <taxon>Fungi</taxon>
        <taxon>Dikarya</taxon>
        <taxon>Basidiomycota</taxon>
        <taxon>Agaricomycotina</taxon>
        <taxon>Agaricomycetes</taxon>
        <taxon>Polyporales</taxon>
        <taxon>Phanerochaetaceae</taxon>
        <taxon>Phanerochaete</taxon>
    </lineage>
</organism>
<dbReference type="PANTHER" id="PTHR33365">
    <property type="entry name" value="YALI0B05434P"/>
    <property type="match status" value="1"/>
</dbReference>
<keyword evidence="5" id="KW-1185">Reference proteome</keyword>
<evidence type="ECO:0000313" key="4">
    <source>
        <dbReference type="EMBL" id="EKM48561.1"/>
    </source>
</evidence>
<dbReference type="Pfam" id="PF11807">
    <property type="entry name" value="UstYa"/>
    <property type="match status" value="1"/>
</dbReference>
<protein>
    <submittedName>
        <fullName evidence="4">Uncharacterized protein</fullName>
    </submittedName>
</protein>
<sequence>MEENRPVRMIVDTSARYQLNTSVGAQEWANLMPSGGHLIRLQEGEETQTYSLALFHQLRCLDILRDDYVSGKPSPLRKHCLNYIRQSVLCIADTHLEYSKAGLAVTHYIETVCNDWTAVYAAAERNFAPWN</sequence>
<gene>
    <name evidence="4" type="ORF">PHACADRAFT_202662</name>
</gene>
<reference evidence="4 5" key="1">
    <citation type="journal article" date="2012" name="BMC Genomics">
        <title>Comparative genomics of the white-rot fungi, Phanerochaete carnosa and P. chrysosporium, to elucidate the genetic basis of the distinct wood types they colonize.</title>
        <authorList>
            <person name="Suzuki H."/>
            <person name="MacDonald J."/>
            <person name="Syed K."/>
            <person name="Salamov A."/>
            <person name="Hori C."/>
            <person name="Aerts A."/>
            <person name="Henrissat B."/>
            <person name="Wiebenga A."/>
            <person name="vanKuyk P.A."/>
            <person name="Barry K."/>
            <person name="Lindquist E."/>
            <person name="LaButti K."/>
            <person name="Lapidus A."/>
            <person name="Lucas S."/>
            <person name="Coutinho P."/>
            <person name="Gong Y."/>
            <person name="Samejima M."/>
            <person name="Mahadevan R."/>
            <person name="Abou-Zaid M."/>
            <person name="de Vries R.P."/>
            <person name="Igarashi K."/>
            <person name="Yadav J.S."/>
            <person name="Grigoriev I.V."/>
            <person name="Master E.R."/>
        </authorList>
    </citation>
    <scope>NUCLEOTIDE SEQUENCE [LARGE SCALE GENOMIC DNA]</scope>
    <source>
        <strain evidence="4 5">HHB-10118-sp</strain>
    </source>
</reference>
<dbReference type="EMBL" id="JH930930">
    <property type="protein sequence ID" value="EKM48561.1"/>
    <property type="molecule type" value="Genomic_DNA"/>
</dbReference>
<dbReference type="HOGENOM" id="CLU_042941_8_3_1"/>
<evidence type="ECO:0000256" key="1">
    <source>
        <dbReference type="ARBA" id="ARBA00004685"/>
    </source>
</evidence>